<name>A0A7M7NKB7_STRPU</name>
<dbReference type="GO" id="GO:0000930">
    <property type="term" value="C:gamma-tubulin complex"/>
    <property type="evidence" value="ECO:0000318"/>
    <property type="project" value="GO_Central"/>
</dbReference>
<feature type="domain" description="Gamma tubulin complex component C-terminal" evidence="7">
    <location>
        <begin position="590"/>
        <end position="921"/>
    </location>
</feature>
<dbReference type="GO" id="GO:0000278">
    <property type="term" value="P:mitotic cell cycle"/>
    <property type="evidence" value="ECO:0000318"/>
    <property type="project" value="GO_Central"/>
</dbReference>
<accession>A0A7M7NKB7</accession>
<proteinExistence type="inferred from homology"/>
<dbReference type="GO" id="GO:0005874">
    <property type="term" value="C:microtubule"/>
    <property type="evidence" value="ECO:0007669"/>
    <property type="project" value="UniProtKB-KW"/>
</dbReference>
<evidence type="ECO:0000313" key="9">
    <source>
        <dbReference type="EnsemblMetazoa" id="XP_030837580"/>
    </source>
</evidence>
<dbReference type="OMA" id="MRMMSVC"/>
<comment type="subcellular location">
    <subcellularLocation>
        <location evidence="1">Cytoplasm</location>
        <location evidence="1">Cytoskeleton</location>
    </subcellularLocation>
</comment>
<dbReference type="PANTHER" id="PTHR19302:SF14">
    <property type="entry name" value="GAMMA-TUBULIN COMPLEX COMPONENT 3"/>
    <property type="match status" value="1"/>
</dbReference>
<dbReference type="Pfam" id="PF04130">
    <property type="entry name" value="GCP_C_terminal"/>
    <property type="match status" value="1"/>
</dbReference>
<reference evidence="10" key="1">
    <citation type="submission" date="2015-02" db="EMBL/GenBank/DDBJ databases">
        <title>Genome sequencing for Strongylocentrotus purpuratus.</title>
        <authorList>
            <person name="Murali S."/>
            <person name="Liu Y."/>
            <person name="Vee V."/>
            <person name="English A."/>
            <person name="Wang M."/>
            <person name="Skinner E."/>
            <person name="Han Y."/>
            <person name="Muzny D.M."/>
            <person name="Worley K.C."/>
            <person name="Gibbs R.A."/>
        </authorList>
    </citation>
    <scope>NUCLEOTIDE SEQUENCE</scope>
</reference>
<evidence type="ECO:0008006" key="11">
    <source>
        <dbReference type="Google" id="ProtNLM"/>
    </source>
</evidence>
<evidence type="ECO:0000259" key="7">
    <source>
        <dbReference type="Pfam" id="PF04130"/>
    </source>
</evidence>
<dbReference type="InterPro" id="IPR042241">
    <property type="entry name" value="GCP_C_sf"/>
</dbReference>
<reference evidence="9" key="2">
    <citation type="submission" date="2021-01" db="UniProtKB">
        <authorList>
            <consortium name="EnsemblMetazoa"/>
        </authorList>
    </citation>
    <scope>IDENTIFICATION</scope>
</reference>
<dbReference type="EnsemblMetazoa" id="XM_030981720">
    <property type="protein sequence ID" value="XP_030837580"/>
    <property type="gene ID" value="LOC575318"/>
</dbReference>
<dbReference type="InterPro" id="IPR041470">
    <property type="entry name" value="GCP_N"/>
</dbReference>
<dbReference type="KEGG" id="spu:575318"/>
<evidence type="ECO:0000313" key="10">
    <source>
        <dbReference type="Proteomes" id="UP000007110"/>
    </source>
</evidence>
<feature type="domain" description="Gamma tubulin complex component protein N-terminal" evidence="8">
    <location>
        <begin position="282"/>
        <end position="586"/>
    </location>
</feature>
<sequence>MASLTMSNPGASDGDNSPAGLLLRLVHTLLNKKEGEDVSAQFQYVVRVISSNLTPTIENDEFLVAERIKRKLAKEKREADAAYFSELHRKLQSQGVLKNRWAILYLLLTLSEEKKGNKQLGSKTAAAIFGRGLPKLATSTPYVTRDDPHGRGHGSSMLPSQTPLPRDISTSTLSSKSSHLSSGIGSGISSISGPSPTPHSYAPGYLTTPGMTPGVPHGITPGTQSVGGRLARMLIGDSTTQTDGGVSKRAPSGARSGMVEGDRTNQNQDENTSFEVAEKTLVHDLIYVFQGIDGKMVKYDATDDAFRISSELGVPRPCRDLVHKLSELGWLYLKVRRYIDARNLDKAFGLVGQSFCAALQQELTEYYRLLAVLEAQQLQEQDMGLEDGSPSNLSLFRLNVWTFDPIHRMKQLAILVDGCADKKGGALASAIHSYTLHGDPATRLLVKHILRLVAFPIRTMLDGWIFDGQLEDKYHEFFVAADPTVKEEKLWHDKYSLRKSMIPSFISMEQARKILSIGKAINFLRQVCKDHTLIKGKSLMTSTSNTNSYQNTEMLLQQDMDGSFQQVIDIEYRDTSKRLLHILQTEFKFQDHLKAMRRYLLLGQGDFIKHLMDLLEADLAKPANMLYLHNLNGVLETAVRATNAQFDDSDILNRLDVRLLEISPGDTGWDVFSLDYHLHGPISTVFTDSCKILYLRVFNFLWRAKRMEYVLAQVWKGQMTNAKALRAVPELSPLLHLCHVIAAEMIHFVNQMQYYINFEVMACSWDEMWKDVTEAADLDKIIAAHEVFLDTILRRALLDEESRPLLTQLRAIFDLIIKFQNTQEAMYTNALEELNRRLAITKAIKARTGQGEWGMTALEEGEHAKKKVDFLRTFLPSSKAQLKVLSQSYQDMVQKFLVMLTNHPDDSLRLLAVRLDFNEVYRAKEPKLRSPMTANKKKRVF</sequence>
<dbReference type="GO" id="GO:0051321">
    <property type="term" value="P:meiotic cell cycle"/>
    <property type="evidence" value="ECO:0000318"/>
    <property type="project" value="GO_Central"/>
</dbReference>
<dbReference type="GeneID" id="575318"/>
<evidence type="ECO:0000256" key="6">
    <source>
        <dbReference type="SAM" id="MobiDB-lite"/>
    </source>
</evidence>
<dbReference type="GO" id="GO:0007020">
    <property type="term" value="P:microtubule nucleation"/>
    <property type="evidence" value="ECO:0000318"/>
    <property type="project" value="GO_Central"/>
</dbReference>
<keyword evidence="5" id="KW-0206">Cytoskeleton</keyword>
<organism evidence="9 10">
    <name type="scientific">Strongylocentrotus purpuratus</name>
    <name type="common">Purple sea urchin</name>
    <dbReference type="NCBI Taxonomy" id="7668"/>
    <lineage>
        <taxon>Eukaryota</taxon>
        <taxon>Metazoa</taxon>
        <taxon>Echinodermata</taxon>
        <taxon>Eleutherozoa</taxon>
        <taxon>Echinozoa</taxon>
        <taxon>Echinoidea</taxon>
        <taxon>Euechinoidea</taxon>
        <taxon>Echinacea</taxon>
        <taxon>Camarodonta</taxon>
        <taxon>Echinidea</taxon>
        <taxon>Strongylocentrotidae</taxon>
        <taxon>Strongylocentrotus</taxon>
    </lineage>
</organism>
<feature type="region of interest" description="Disordered" evidence="6">
    <location>
        <begin position="139"/>
        <end position="225"/>
    </location>
</feature>
<feature type="compositionally biased region" description="Low complexity" evidence="6">
    <location>
        <begin position="168"/>
        <end position="200"/>
    </location>
</feature>
<dbReference type="InterPro" id="IPR040457">
    <property type="entry name" value="GCP_C"/>
</dbReference>
<dbReference type="GO" id="GO:0051225">
    <property type="term" value="P:spindle assembly"/>
    <property type="evidence" value="ECO:0000318"/>
    <property type="project" value="GO_Central"/>
</dbReference>
<comment type="similarity">
    <text evidence="2">Belongs to the TUBGCP family.</text>
</comment>
<evidence type="ECO:0000259" key="8">
    <source>
        <dbReference type="Pfam" id="PF17681"/>
    </source>
</evidence>
<dbReference type="GO" id="GO:0043015">
    <property type="term" value="F:gamma-tubulin binding"/>
    <property type="evidence" value="ECO:0000318"/>
    <property type="project" value="GO_Central"/>
</dbReference>
<dbReference type="OrthoDB" id="5860513at2759"/>
<dbReference type="Gene3D" id="1.20.120.1900">
    <property type="entry name" value="Gamma-tubulin complex, C-terminal domain"/>
    <property type="match status" value="1"/>
</dbReference>
<dbReference type="Pfam" id="PF17681">
    <property type="entry name" value="GCP_N_terminal"/>
    <property type="match status" value="1"/>
</dbReference>
<evidence type="ECO:0000256" key="4">
    <source>
        <dbReference type="ARBA" id="ARBA00022701"/>
    </source>
</evidence>
<keyword evidence="4" id="KW-0493">Microtubule</keyword>
<dbReference type="CTD" id="10426"/>
<feature type="region of interest" description="Disordered" evidence="6">
    <location>
        <begin position="237"/>
        <end position="270"/>
    </location>
</feature>
<dbReference type="GO" id="GO:0000922">
    <property type="term" value="C:spindle pole"/>
    <property type="evidence" value="ECO:0007669"/>
    <property type="project" value="InterPro"/>
</dbReference>
<dbReference type="AlphaFoldDB" id="A0A7M7NKB7"/>
<dbReference type="InterPro" id="IPR007259">
    <property type="entry name" value="GCP"/>
</dbReference>
<dbReference type="PANTHER" id="PTHR19302">
    <property type="entry name" value="GAMMA TUBULIN COMPLEX PROTEIN"/>
    <property type="match status" value="1"/>
</dbReference>
<dbReference type="EnsemblMetazoa" id="XM_030981721">
    <property type="protein sequence ID" value="XP_030837581"/>
    <property type="gene ID" value="LOC575318"/>
</dbReference>
<dbReference type="RefSeq" id="XP_030837580.1">
    <property type="nucleotide sequence ID" value="XM_030981720.1"/>
</dbReference>
<evidence type="ECO:0000256" key="2">
    <source>
        <dbReference type="ARBA" id="ARBA00010337"/>
    </source>
</evidence>
<keyword evidence="10" id="KW-1185">Reference proteome</keyword>
<dbReference type="FunCoup" id="A0A7M7NKB7">
    <property type="interactions" value="1800"/>
</dbReference>
<evidence type="ECO:0000256" key="3">
    <source>
        <dbReference type="ARBA" id="ARBA00022490"/>
    </source>
</evidence>
<dbReference type="Proteomes" id="UP000007110">
    <property type="component" value="Unassembled WGS sequence"/>
</dbReference>
<dbReference type="GO" id="GO:0031122">
    <property type="term" value="P:cytoplasmic microtubule organization"/>
    <property type="evidence" value="ECO:0000318"/>
    <property type="project" value="GO_Central"/>
</dbReference>
<protein>
    <recommendedName>
        <fullName evidence="11">Gamma-tubulin complex component</fullName>
    </recommendedName>
</protein>
<evidence type="ECO:0000256" key="5">
    <source>
        <dbReference type="ARBA" id="ARBA00023212"/>
    </source>
</evidence>
<dbReference type="RefSeq" id="XP_030837581.1">
    <property type="nucleotide sequence ID" value="XM_030981721.1"/>
</dbReference>
<dbReference type="InParanoid" id="A0A7M7NKB7"/>
<evidence type="ECO:0000256" key="1">
    <source>
        <dbReference type="ARBA" id="ARBA00004245"/>
    </source>
</evidence>
<keyword evidence="3" id="KW-0963">Cytoplasm</keyword>